<accession>A0A4C1XV45</accession>
<dbReference type="AlphaFoldDB" id="A0A4C1XV45"/>
<gene>
    <name evidence="3" type="ORF">EVAR_47515_1</name>
</gene>
<evidence type="ECO:0000313" key="3">
    <source>
        <dbReference type="EMBL" id="GBP66015.1"/>
    </source>
</evidence>
<feature type="compositionally biased region" description="Low complexity" evidence="2">
    <location>
        <begin position="183"/>
        <end position="193"/>
    </location>
</feature>
<evidence type="ECO:0000256" key="2">
    <source>
        <dbReference type="SAM" id="MobiDB-lite"/>
    </source>
</evidence>
<keyword evidence="1" id="KW-0175">Coiled coil</keyword>
<proteinExistence type="predicted"/>
<dbReference type="OrthoDB" id="7474798at2759"/>
<comment type="caution">
    <text evidence="3">The sequence shown here is derived from an EMBL/GenBank/DDBJ whole genome shotgun (WGS) entry which is preliminary data.</text>
</comment>
<sequence length="227" mass="25711">MQSSAQSQVAEFKVRVLSQRERENSEKEILSALDKNKQMRRELVELHAQLMDTREERDQFQRTVDGFDRSSGALEDVLKLATDLKANLRDAYTRLTVLQKENYDLKGSGTQTLFNELVENSPIAICTSITAKYELAQKEMGDHTSAMDNLIEISKYNYERFESLITKHQCGREASRPSGARRPLSPHSGHASPSPATVFVAQAQAHVLSQYYFSSRYSDLKSSTLVE</sequence>
<feature type="region of interest" description="Disordered" evidence="2">
    <location>
        <begin position="171"/>
        <end position="193"/>
    </location>
</feature>
<dbReference type="EMBL" id="BGZK01000945">
    <property type="protein sequence ID" value="GBP66015.1"/>
    <property type="molecule type" value="Genomic_DNA"/>
</dbReference>
<feature type="coiled-coil region" evidence="1">
    <location>
        <begin position="22"/>
        <end position="101"/>
    </location>
</feature>
<organism evidence="3 4">
    <name type="scientific">Eumeta variegata</name>
    <name type="common">Bagworm moth</name>
    <name type="synonym">Eumeta japonica</name>
    <dbReference type="NCBI Taxonomy" id="151549"/>
    <lineage>
        <taxon>Eukaryota</taxon>
        <taxon>Metazoa</taxon>
        <taxon>Ecdysozoa</taxon>
        <taxon>Arthropoda</taxon>
        <taxon>Hexapoda</taxon>
        <taxon>Insecta</taxon>
        <taxon>Pterygota</taxon>
        <taxon>Neoptera</taxon>
        <taxon>Endopterygota</taxon>
        <taxon>Lepidoptera</taxon>
        <taxon>Glossata</taxon>
        <taxon>Ditrysia</taxon>
        <taxon>Tineoidea</taxon>
        <taxon>Psychidae</taxon>
        <taxon>Oiketicinae</taxon>
        <taxon>Eumeta</taxon>
    </lineage>
</organism>
<reference evidence="3 4" key="1">
    <citation type="journal article" date="2019" name="Commun. Biol.">
        <title>The bagworm genome reveals a unique fibroin gene that provides high tensile strength.</title>
        <authorList>
            <person name="Kono N."/>
            <person name="Nakamura H."/>
            <person name="Ohtoshi R."/>
            <person name="Tomita M."/>
            <person name="Numata K."/>
            <person name="Arakawa K."/>
        </authorList>
    </citation>
    <scope>NUCLEOTIDE SEQUENCE [LARGE SCALE GENOMIC DNA]</scope>
</reference>
<protein>
    <submittedName>
        <fullName evidence="3">Uncharacterized protein</fullName>
    </submittedName>
</protein>
<dbReference type="Proteomes" id="UP000299102">
    <property type="component" value="Unassembled WGS sequence"/>
</dbReference>
<name>A0A4C1XV45_EUMVA</name>
<keyword evidence="4" id="KW-1185">Reference proteome</keyword>
<evidence type="ECO:0000256" key="1">
    <source>
        <dbReference type="SAM" id="Coils"/>
    </source>
</evidence>
<evidence type="ECO:0000313" key="4">
    <source>
        <dbReference type="Proteomes" id="UP000299102"/>
    </source>
</evidence>